<evidence type="ECO:0000313" key="3">
    <source>
        <dbReference type="Proteomes" id="UP000198518"/>
    </source>
</evidence>
<protein>
    <submittedName>
        <fullName evidence="2">Uncharacterized protein</fullName>
    </submittedName>
</protein>
<keyword evidence="1" id="KW-0472">Membrane</keyword>
<dbReference type="Proteomes" id="UP000198518">
    <property type="component" value="Unassembled WGS sequence"/>
</dbReference>
<reference evidence="2 3" key="1">
    <citation type="submission" date="2016-10" db="EMBL/GenBank/DDBJ databases">
        <authorList>
            <person name="de Groot N.N."/>
        </authorList>
    </citation>
    <scope>NUCLEOTIDE SEQUENCE [LARGE SCALE GENOMIC DNA]</scope>
    <source>
        <strain evidence="2 3">CGMCC 1.5337</strain>
    </source>
</reference>
<dbReference type="InterPro" id="IPR058283">
    <property type="entry name" value="DUF7977"/>
</dbReference>
<dbReference type="STRING" id="355548.SAMN04487945_2587"/>
<keyword evidence="1" id="KW-0812">Transmembrane</keyword>
<dbReference type="Pfam" id="PF25932">
    <property type="entry name" value="DUF7977"/>
    <property type="match status" value="1"/>
</dbReference>
<accession>A0A1I0QG99</accession>
<sequence length="77" mass="8231">MVQTHEPQEAAGTDDMSKRAQWLLVAVLALCGLAAPAFIYWVGPGSFGLGFRDTYLTIPMIPAVLLGLVGVWTAIRG</sequence>
<dbReference type="EMBL" id="FOJA01000001">
    <property type="protein sequence ID" value="SEW26126.1"/>
    <property type="molecule type" value="Genomic_DNA"/>
</dbReference>
<name>A0A1I0QG99_9EURY</name>
<dbReference type="RefSeq" id="WP_089669889.1">
    <property type="nucleotide sequence ID" value="NZ_FOJA01000001.1"/>
</dbReference>
<dbReference type="AlphaFoldDB" id="A0A1I0QG99"/>
<evidence type="ECO:0000313" key="2">
    <source>
        <dbReference type="EMBL" id="SEW26126.1"/>
    </source>
</evidence>
<proteinExistence type="predicted"/>
<gene>
    <name evidence="2" type="ORF">SAMN04487945_2587</name>
</gene>
<evidence type="ECO:0000256" key="1">
    <source>
        <dbReference type="SAM" id="Phobius"/>
    </source>
</evidence>
<keyword evidence="3" id="KW-1185">Reference proteome</keyword>
<feature type="transmembrane region" description="Helical" evidence="1">
    <location>
        <begin position="22"/>
        <end position="43"/>
    </location>
</feature>
<dbReference type="OrthoDB" id="205781at2157"/>
<organism evidence="2 3">
    <name type="scientific">Halobacterium jilantaiense</name>
    <dbReference type="NCBI Taxonomy" id="355548"/>
    <lineage>
        <taxon>Archaea</taxon>
        <taxon>Methanobacteriati</taxon>
        <taxon>Methanobacteriota</taxon>
        <taxon>Stenosarchaea group</taxon>
        <taxon>Halobacteria</taxon>
        <taxon>Halobacteriales</taxon>
        <taxon>Halobacteriaceae</taxon>
        <taxon>Halobacterium</taxon>
    </lineage>
</organism>
<keyword evidence="1" id="KW-1133">Transmembrane helix</keyword>
<feature type="transmembrane region" description="Helical" evidence="1">
    <location>
        <begin position="55"/>
        <end position="75"/>
    </location>
</feature>